<evidence type="ECO:0000313" key="16">
    <source>
        <dbReference type="EMBL" id="KPN80662.1"/>
    </source>
</evidence>
<evidence type="ECO:0000256" key="4">
    <source>
        <dbReference type="ARBA" id="ARBA00014657"/>
    </source>
</evidence>
<dbReference type="Gene3D" id="3.40.47.10">
    <property type="match status" value="1"/>
</dbReference>
<dbReference type="AlphaFoldDB" id="A0A0C3AFS7"/>
<dbReference type="InterPro" id="IPR000794">
    <property type="entry name" value="Beta-ketoacyl_synthase"/>
</dbReference>
<dbReference type="CDD" id="cd00834">
    <property type="entry name" value="KAS_I_II"/>
    <property type="match status" value="1"/>
</dbReference>
<evidence type="ECO:0000256" key="9">
    <source>
        <dbReference type="ARBA" id="ARBA00023160"/>
    </source>
</evidence>
<reference evidence="16 17" key="1">
    <citation type="journal article" date="2015" name="Genome Biol. Evol.">
        <title>Functionally Structured Genomes in Lactobacillus kunkeei Colonizing the Honey Crop and Food Products of Honeybees and Stingless Bees.</title>
        <authorList>
            <person name="Tamarit D."/>
            <person name="Ellegaard K.M."/>
            <person name="Wikander J."/>
            <person name="Olofsson T."/>
            <person name="Vasquez A."/>
            <person name="Andersson S.G."/>
        </authorList>
    </citation>
    <scope>NUCLEOTIDE SEQUENCE [LARGE SCALE GENOMIC DNA]</scope>
    <source>
        <strain evidence="16 17">LMbo</strain>
    </source>
</reference>
<dbReference type="PANTHER" id="PTHR11712:SF336">
    <property type="entry name" value="3-OXOACYL-[ACYL-CARRIER-PROTEIN] SYNTHASE, MITOCHONDRIAL"/>
    <property type="match status" value="1"/>
</dbReference>
<dbReference type="Pfam" id="PF00109">
    <property type="entry name" value="ketoacyl-synt"/>
    <property type="match status" value="1"/>
</dbReference>
<comment type="pathway">
    <text evidence="1 14">Lipid metabolism; fatty acid biosynthesis.</text>
</comment>
<dbReference type="FunFam" id="3.40.47.10:FF:000018">
    <property type="entry name" value="3-oxoacyl-[acyl-carrier-protein] synthase 2"/>
    <property type="match status" value="1"/>
</dbReference>
<dbReference type="InterPro" id="IPR020841">
    <property type="entry name" value="PKS_Beta-ketoAc_synthase_dom"/>
</dbReference>
<dbReference type="NCBIfam" id="TIGR03150">
    <property type="entry name" value="fabF"/>
    <property type="match status" value="1"/>
</dbReference>
<name>A0A0C3AFS7_9LACO</name>
<evidence type="ECO:0000256" key="3">
    <source>
        <dbReference type="ARBA" id="ARBA00012356"/>
    </source>
</evidence>
<evidence type="ECO:0000256" key="6">
    <source>
        <dbReference type="ARBA" id="ARBA00022679"/>
    </source>
</evidence>
<keyword evidence="5 14" id="KW-0444">Lipid biosynthesis</keyword>
<dbReference type="InterPro" id="IPR014031">
    <property type="entry name" value="Ketoacyl_synth_C"/>
</dbReference>
<evidence type="ECO:0000256" key="2">
    <source>
        <dbReference type="ARBA" id="ARBA00008467"/>
    </source>
</evidence>
<dbReference type="Pfam" id="PF02801">
    <property type="entry name" value="Ketoacyl-synt_C"/>
    <property type="match status" value="1"/>
</dbReference>
<dbReference type="RefSeq" id="WP_041153063.1">
    <property type="nucleotide sequence ID" value="NZ_CP180194.1"/>
</dbReference>
<dbReference type="Proteomes" id="UP000050269">
    <property type="component" value="Unassembled WGS sequence"/>
</dbReference>
<comment type="function">
    <text evidence="11 14">Involved in the type II fatty acid elongation cycle. Catalyzes the elongation of a wide range of acyl-ACP by the addition of two carbons from malonyl-ACP to an acyl acceptor. Can efficiently catalyze the conversion of palmitoleoyl-ACP (cis-hexadec-9-enoyl-ACP) to cis-vaccenoyl-ACP (cis-octadec-11-enoyl-ACP), an essential step in the thermal regulation of fatty acid composition.</text>
</comment>
<gene>
    <name evidence="16" type="primary">fabF</name>
    <name evidence="16" type="ORF">RZ78_00270</name>
</gene>
<evidence type="ECO:0000256" key="10">
    <source>
        <dbReference type="ARBA" id="ARBA00023315"/>
    </source>
</evidence>
<comment type="catalytic activity">
    <reaction evidence="13 14">
        <text>a fatty acyl-[ACP] + malonyl-[ACP] + H(+) = a 3-oxoacyl-[ACP] + holo-[ACP] + CO2</text>
        <dbReference type="Rhea" id="RHEA:22836"/>
        <dbReference type="Rhea" id="RHEA-COMP:9623"/>
        <dbReference type="Rhea" id="RHEA-COMP:9685"/>
        <dbReference type="Rhea" id="RHEA-COMP:9916"/>
        <dbReference type="Rhea" id="RHEA-COMP:14125"/>
        <dbReference type="ChEBI" id="CHEBI:15378"/>
        <dbReference type="ChEBI" id="CHEBI:16526"/>
        <dbReference type="ChEBI" id="CHEBI:64479"/>
        <dbReference type="ChEBI" id="CHEBI:78449"/>
        <dbReference type="ChEBI" id="CHEBI:78776"/>
        <dbReference type="ChEBI" id="CHEBI:138651"/>
    </reaction>
</comment>
<comment type="caution">
    <text evidence="16">The sequence shown here is derived from an EMBL/GenBank/DDBJ whole genome shotgun (WGS) entry which is preliminary data.</text>
</comment>
<dbReference type="UniPathway" id="UPA00094"/>
<dbReference type="EMBL" id="JXDF01000025">
    <property type="protein sequence ID" value="KPN80662.1"/>
    <property type="molecule type" value="Genomic_DNA"/>
</dbReference>
<dbReference type="InterPro" id="IPR014030">
    <property type="entry name" value="Ketoacyl_synth_N"/>
</dbReference>
<keyword evidence="10 14" id="KW-0012">Acyltransferase</keyword>
<proteinExistence type="inferred from homology"/>
<evidence type="ECO:0000256" key="12">
    <source>
        <dbReference type="ARBA" id="ARBA00047318"/>
    </source>
</evidence>
<dbReference type="PIRSF" id="PIRSF000447">
    <property type="entry name" value="KAS_II"/>
    <property type="match status" value="1"/>
</dbReference>
<keyword evidence="8" id="KW-0443">Lipid metabolism</keyword>
<dbReference type="GO" id="GO:0004315">
    <property type="term" value="F:3-oxoacyl-[acyl-carrier-protein] synthase activity"/>
    <property type="evidence" value="ECO:0007669"/>
    <property type="project" value="UniProtKB-UniRule"/>
</dbReference>
<comment type="similarity">
    <text evidence="2 14 15">Belongs to the thiolase-like superfamily. Beta-ketoacyl-ACP synthases family.</text>
</comment>
<dbReference type="PROSITE" id="PS52004">
    <property type="entry name" value="KS3_2"/>
    <property type="match status" value="1"/>
</dbReference>
<sequence>MEKRVVITGIGAVSPLGNDANTFLDNIFASKTGIAPISKFDASETGVTLAAEVKDFDPLKRIDKKISKRMDDFSRYALYSAYEAMEQAGLKEGEFDPDELGVIYGSGIGGLTTIQEQAIKMSKKGPGRVSPFFVPNSIINMAAGNISINLNARNTSQAIVTACSSGTNAIGDAFDYIRFGKAKMMITGGSEASVNELGIAGFAALSALSTSETVEGGSIPFDKDRNGFVMGEGAGTLVLEELEHAKARGANILAEVVGYGTNSDAYHLTAPRPDGSGAVDAMKLALKDANVDPKDVDYVNAHGTSTHANDSAESQAIKKVFADNDHIKVSSTKGMTGHALGAAGSLEAVIMVGALQRQQMPVNYGVKNIDPEVEVDLVNEDNKKSPVNYEISNSFGFGGHNAVLVFKKYEND</sequence>
<evidence type="ECO:0000256" key="7">
    <source>
        <dbReference type="ARBA" id="ARBA00022832"/>
    </source>
</evidence>
<evidence type="ECO:0000256" key="15">
    <source>
        <dbReference type="RuleBase" id="RU003694"/>
    </source>
</evidence>
<keyword evidence="9 14" id="KW-0275">Fatty acid biosynthesis</keyword>
<dbReference type="GO" id="GO:0005829">
    <property type="term" value="C:cytosol"/>
    <property type="evidence" value="ECO:0007669"/>
    <property type="project" value="TreeGrafter"/>
</dbReference>
<dbReference type="GO" id="GO:0030497">
    <property type="term" value="P:fatty acid elongation"/>
    <property type="evidence" value="ECO:0007669"/>
    <property type="project" value="UniProtKB-ARBA"/>
</dbReference>
<comment type="catalytic activity">
    <reaction evidence="12 14">
        <text>(9Z)-hexadecenoyl-[ACP] + malonyl-[ACP] + H(+) = 3-oxo-(11Z)-octadecenoyl-[ACP] + holo-[ACP] + CO2</text>
        <dbReference type="Rhea" id="RHEA:55040"/>
        <dbReference type="Rhea" id="RHEA-COMP:9623"/>
        <dbReference type="Rhea" id="RHEA-COMP:9685"/>
        <dbReference type="Rhea" id="RHEA-COMP:10800"/>
        <dbReference type="Rhea" id="RHEA-COMP:14074"/>
        <dbReference type="ChEBI" id="CHEBI:15378"/>
        <dbReference type="ChEBI" id="CHEBI:16526"/>
        <dbReference type="ChEBI" id="CHEBI:64479"/>
        <dbReference type="ChEBI" id="CHEBI:78449"/>
        <dbReference type="ChEBI" id="CHEBI:83989"/>
        <dbReference type="ChEBI" id="CHEBI:138538"/>
        <dbReference type="EC" id="2.3.1.179"/>
    </reaction>
</comment>
<evidence type="ECO:0000256" key="5">
    <source>
        <dbReference type="ARBA" id="ARBA00022516"/>
    </source>
</evidence>
<dbReference type="NCBIfam" id="NF005589">
    <property type="entry name" value="PRK07314.1"/>
    <property type="match status" value="1"/>
</dbReference>
<protein>
    <recommendedName>
        <fullName evidence="4 14">3-oxoacyl-[acyl-carrier-protein] synthase 2</fullName>
        <ecNumber evidence="3 14">2.3.1.179</ecNumber>
    </recommendedName>
</protein>
<dbReference type="InterPro" id="IPR016039">
    <property type="entry name" value="Thiolase-like"/>
</dbReference>
<keyword evidence="6 14" id="KW-0808">Transferase</keyword>
<evidence type="ECO:0000256" key="8">
    <source>
        <dbReference type="ARBA" id="ARBA00023098"/>
    </source>
</evidence>
<dbReference type="SMART" id="SM00825">
    <property type="entry name" value="PKS_KS"/>
    <property type="match status" value="1"/>
</dbReference>
<evidence type="ECO:0000256" key="13">
    <source>
        <dbReference type="ARBA" id="ARBA00047659"/>
    </source>
</evidence>
<evidence type="ECO:0000313" key="17">
    <source>
        <dbReference type="Proteomes" id="UP000050269"/>
    </source>
</evidence>
<keyword evidence="7" id="KW-0276">Fatty acid metabolism</keyword>
<dbReference type="SUPFAM" id="SSF53901">
    <property type="entry name" value="Thiolase-like"/>
    <property type="match status" value="2"/>
</dbReference>
<dbReference type="PANTHER" id="PTHR11712">
    <property type="entry name" value="POLYKETIDE SYNTHASE-RELATED"/>
    <property type="match status" value="1"/>
</dbReference>
<accession>A0A0C3AFS7</accession>
<evidence type="ECO:0000256" key="1">
    <source>
        <dbReference type="ARBA" id="ARBA00005194"/>
    </source>
</evidence>
<organism evidence="16 17">
    <name type="scientific">Apilactobacillus kunkeei</name>
    <dbReference type="NCBI Taxonomy" id="148814"/>
    <lineage>
        <taxon>Bacteria</taxon>
        <taxon>Bacillati</taxon>
        <taxon>Bacillota</taxon>
        <taxon>Bacilli</taxon>
        <taxon>Lactobacillales</taxon>
        <taxon>Lactobacillaceae</taxon>
        <taxon>Apilactobacillus</taxon>
    </lineage>
</organism>
<evidence type="ECO:0000256" key="11">
    <source>
        <dbReference type="ARBA" id="ARBA00024006"/>
    </source>
</evidence>
<dbReference type="InterPro" id="IPR017568">
    <property type="entry name" value="3-oxoacyl-ACP_synth-2"/>
</dbReference>
<dbReference type="EC" id="2.3.1.179" evidence="3 14"/>
<dbReference type="PATRIC" id="fig|148814.13.peg.1160"/>
<dbReference type="FunFam" id="3.40.47.10:FF:000029">
    <property type="entry name" value="3-oxoacyl-[acyl-carrier-protein] synthase 1"/>
    <property type="match status" value="1"/>
</dbReference>
<evidence type="ECO:0000256" key="14">
    <source>
        <dbReference type="PIRNR" id="PIRNR000447"/>
    </source>
</evidence>